<proteinExistence type="predicted"/>
<dbReference type="InterPro" id="IPR002104">
    <property type="entry name" value="Integrase_catalytic"/>
</dbReference>
<evidence type="ECO:0000256" key="2">
    <source>
        <dbReference type="ARBA" id="ARBA00023125"/>
    </source>
</evidence>
<evidence type="ECO:0000313" key="7">
    <source>
        <dbReference type="Proteomes" id="UP001596432"/>
    </source>
</evidence>
<evidence type="ECO:0000256" key="4">
    <source>
        <dbReference type="SAM" id="MobiDB-lite"/>
    </source>
</evidence>
<evidence type="ECO:0000313" key="6">
    <source>
        <dbReference type="EMBL" id="MFC7142583.1"/>
    </source>
</evidence>
<dbReference type="PANTHER" id="PTHR30349">
    <property type="entry name" value="PHAGE INTEGRASE-RELATED"/>
    <property type="match status" value="1"/>
</dbReference>
<dbReference type="Pfam" id="PF00589">
    <property type="entry name" value="Phage_integrase"/>
    <property type="match status" value="1"/>
</dbReference>
<dbReference type="CDD" id="cd00397">
    <property type="entry name" value="DNA_BRE_C"/>
    <property type="match status" value="1"/>
</dbReference>
<reference evidence="6 7" key="1">
    <citation type="journal article" date="2019" name="Int. J. Syst. Evol. Microbiol.">
        <title>The Global Catalogue of Microorganisms (GCM) 10K type strain sequencing project: providing services to taxonomists for standard genome sequencing and annotation.</title>
        <authorList>
            <consortium name="The Broad Institute Genomics Platform"/>
            <consortium name="The Broad Institute Genome Sequencing Center for Infectious Disease"/>
            <person name="Wu L."/>
            <person name="Ma J."/>
        </authorList>
    </citation>
    <scope>NUCLEOTIDE SEQUENCE [LARGE SCALE GENOMIC DNA]</scope>
    <source>
        <strain evidence="6 7">XZYJT29</strain>
    </source>
</reference>
<organism evidence="6 7">
    <name type="scientific">Halosimplex aquaticum</name>
    <dbReference type="NCBI Taxonomy" id="3026162"/>
    <lineage>
        <taxon>Archaea</taxon>
        <taxon>Methanobacteriati</taxon>
        <taxon>Methanobacteriota</taxon>
        <taxon>Stenosarchaea group</taxon>
        <taxon>Halobacteria</taxon>
        <taxon>Halobacteriales</taxon>
        <taxon>Haloarculaceae</taxon>
        <taxon>Halosimplex</taxon>
    </lineage>
</organism>
<dbReference type="GO" id="GO:0003677">
    <property type="term" value="F:DNA binding"/>
    <property type="evidence" value="ECO:0007669"/>
    <property type="project" value="UniProtKB-KW"/>
</dbReference>
<accession>A0ABD5Y5B3</accession>
<keyword evidence="2" id="KW-0238">DNA-binding</keyword>
<evidence type="ECO:0000256" key="1">
    <source>
        <dbReference type="ARBA" id="ARBA00022908"/>
    </source>
</evidence>
<dbReference type="GO" id="GO:0006310">
    <property type="term" value="P:DNA recombination"/>
    <property type="evidence" value="ECO:0007669"/>
    <property type="project" value="UniProtKB-KW"/>
</dbReference>
<dbReference type="GeneID" id="78822929"/>
<dbReference type="PANTHER" id="PTHR30349:SF41">
    <property type="entry name" value="INTEGRASE_RECOMBINASE PROTEIN MJ0367-RELATED"/>
    <property type="match status" value="1"/>
</dbReference>
<feature type="region of interest" description="Disordered" evidence="4">
    <location>
        <begin position="354"/>
        <end position="379"/>
    </location>
</feature>
<protein>
    <submittedName>
        <fullName evidence="6">Tyrosine-type recombinase/integrase</fullName>
    </submittedName>
</protein>
<gene>
    <name evidence="6" type="ORF">ACFQMA_22445</name>
</gene>
<dbReference type="Proteomes" id="UP001596432">
    <property type="component" value="Unassembled WGS sequence"/>
</dbReference>
<dbReference type="InterPro" id="IPR050090">
    <property type="entry name" value="Tyrosine_recombinase_XerCD"/>
</dbReference>
<feature type="compositionally biased region" description="Basic and acidic residues" evidence="4">
    <location>
        <begin position="368"/>
        <end position="379"/>
    </location>
</feature>
<dbReference type="AlphaFoldDB" id="A0ABD5Y5B3"/>
<evidence type="ECO:0000259" key="5">
    <source>
        <dbReference type="PROSITE" id="PS51898"/>
    </source>
</evidence>
<evidence type="ECO:0000256" key="3">
    <source>
        <dbReference type="ARBA" id="ARBA00023172"/>
    </source>
</evidence>
<comment type="caution">
    <text evidence="6">The sequence shown here is derived from an EMBL/GenBank/DDBJ whole genome shotgun (WGS) entry which is preliminary data.</text>
</comment>
<dbReference type="GO" id="GO:0015074">
    <property type="term" value="P:DNA integration"/>
    <property type="evidence" value="ECO:0007669"/>
    <property type="project" value="UniProtKB-KW"/>
</dbReference>
<dbReference type="InterPro" id="IPR011010">
    <property type="entry name" value="DNA_brk_join_enz"/>
</dbReference>
<keyword evidence="1" id="KW-0229">DNA integration</keyword>
<dbReference type="SUPFAM" id="SSF56349">
    <property type="entry name" value="DNA breaking-rejoining enzymes"/>
    <property type="match status" value="1"/>
</dbReference>
<keyword evidence="7" id="KW-1185">Reference proteome</keyword>
<keyword evidence="3" id="KW-0233">DNA recombination</keyword>
<dbReference type="PROSITE" id="PS51898">
    <property type="entry name" value="TYR_RECOMBINASE"/>
    <property type="match status" value="1"/>
</dbReference>
<dbReference type="EMBL" id="JBHTAS010000001">
    <property type="protein sequence ID" value="MFC7142583.1"/>
    <property type="molecule type" value="Genomic_DNA"/>
</dbReference>
<dbReference type="InterPro" id="IPR013762">
    <property type="entry name" value="Integrase-like_cat_sf"/>
</dbReference>
<feature type="domain" description="Tyr recombinase" evidence="5">
    <location>
        <begin position="197"/>
        <end position="376"/>
    </location>
</feature>
<dbReference type="RefSeq" id="WP_274323644.1">
    <property type="nucleotide sequence ID" value="NZ_CP118158.1"/>
</dbReference>
<sequence length="379" mass="44987">MNGSNHKTSTQPGEIEIPFRAVAPETEDCLNDKQLFDHRTKAEEFARWMLVFGKNPDQVEGYAKHTASRTMHRIGYFHRWVWEQEDEYVAFPTQDHAESYLQELAYDDYSAGHKAKCQQALKRYFRWRECEYDHDEWEPEYTFSTNNSNQPRDFLSIQERRLIREAALEYRDMPYYQNYSSEERERMKPYIAKRLDKPVDTLSRDDWNELSSWKFTSLVWTSLDTGLRPIEVTRASTNWVDTENAVLRIPADESSKNRDNWVVSLRDDTAEALENWLEERSYIPMYDDTDALWLTQKGGRYKSQSLGRLLRRLCDRVGIEHENRKMSWYSIRHSVGTWMTREEDLAAAQAQLRHKTPETTMKYDAAPPDDRRDALDKMG</sequence>
<dbReference type="Gene3D" id="1.10.443.10">
    <property type="entry name" value="Intergrase catalytic core"/>
    <property type="match status" value="1"/>
</dbReference>
<name>A0ABD5Y5B3_9EURY</name>